<sequence length="148" mass="15146">MITPTGLPSSTTITASCSRSALAAALTNSPAPISGSGGLMCWATASARLARPSNTADNSSRSETLPATSPAITGGSAPTTGICDTPYSRRMLIASRTVSDGCVCTRSGSAPDFPRSTSPTVGCAVEPSSRVRRKPYDDIQASLKIFDM</sequence>
<evidence type="ECO:0000256" key="1">
    <source>
        <dbReference type="SAM" id="MobiDB-lite"/>
    </source>
</evidence>
<evidence type="ECO:0000313" key="3">
    <source>
        <dbReference type="Proteomes" id="UP000238296"/>
    </source>
</evidence>
<gene>
    <name evidence="2" type="ORF">C1Y40_05559</name>
</gene>
<comment type="caution">
    <text evidence="2">The sequence shown here is derived from an EMBL/GenBank/DDBJ whole genome shotgun (WGS) entry which is preliminary data.</text>
</comment>
<reference evidence="2 3" key="1">
    <citation type="journal article" date="2017" name="Int. J. Syst. Evol. Microbiol.">
        <title>Mycobacterium talmoniae sp. nov., a slowly growing mycobacterium isolated from human respiratory samples.</title>
        <authorList>
            <person name="Davidson R.M."/>
            <person name="DeGroote M.A."/>
            <person name="Marola J.L."/>
            <person name="Buss S."/>
            <person name="Jones V."/>
            <person name="McNeil M.R."/>
            <person name="Freifeld A.G."/>
            <person name="Elaine Epperson L."/>
            <person name="Hasan N.A."/>
            <person name="Jackson M."/>
            <person name="Iwen P.C."/>
            <person name="Salfinger M."/>
            <person name="Strong M."/>
        </authorList>
    </citation>
    <scope>NUCLEOTIDE SEQUENCE [LARGE SCALE GENOMIC DNA]</scope>
    <source>
        <strain evidence="2 3">ATCC BAA-2683</strain>
    </source>
</reference>
<organism evidence="2 3">
    <name type="scientific">Mycobacterium talmoniae</name>
    <dbReference type="NCBI Taxonomy" id="1858794"/>
    <lineage>
        <taxon>Bacteria</taxon>
        <taxon>Bacillati</taxon>
        <taxon>Actinomycetota</taxon>
        <taxon>Actinomycetes</taxon>
        <taxon>Mycobacteriales</taxon>
        <taxon>Mycobacteriaceae</taxon>
        <taxon>Mycobacterium</taxon>
    </lineage>
</organism>
<proteinExistence type="predicted"/>
<name>A0A2S8BCA9_9MYCO</name>
<feature type="compositionally biased region" description="Polar residues" evidence="1">
    <location>
        <begin position="52"/>
        <end position="79"/>
    </location>
</feature>
<dbReference type="Proteomes" id="UP000238296">
    <property type="component" value="Unassembled WGS sequence"/>
</dbReference>
<protein>
    <submittedName>
        <fullName evidence="2">Uncharacterized protein</fullName>
    </submittedName>
</protein>
<dbReference type="AlphaFoldDB" id="A0A2S8BCA9"/>
<dbReference type="EMBL" id="PPEA01000867">
    <property type="protein sequence ID" value="PQM44283.1"/>
    <property type="molecule type" value="Genomic_DNA"/>
</dbReference>
<evidence type="ECO:0000313" key="2">
    <source>
        <dbReference type="EMBL" id="PQM44283.1"/>
    </source>
</evidence>
<feature type="region of interest" description="Disordered" evidence="1">
    <location>
        <begin position="52"/>
        <end position="80"/>
    </location>
</feature>
<accession>A0A2S8BCA9</accession>